<dbReference type="InterPro" id="IPR007197">
    <property type="entry name" value="rSAM"/>
</dbReference>
<dbReference type="PROSITE" id="PS01087">
    <property type="entry name" value="RADICAL_ACTIVATING"/>
    <property type="match status" value="1"/>
</dbReference>
<evidence type="ECO:0000259" key="11">
    <source>
        <dbReference type="PROSITE" id="PS51918"/>
    </source>
</evidence>
<accession>G5HK21</accession>
<evidence type="ECO:0000256" key="6">
    <source>
        <dbReference type="ARBA" id="ARBA00023002"/>
    </source>
</evidence>
<dbReference type="PROSITE" id="PS51379">
    <property type="entry name" value="4FE4S_FER_2"/>
    <property type="match status" value="2"/>
</dbReference>
<evidence type="ECO:0000256" key="7">
    <source>
        <dbReference type="ARBA" id="ARBA00023004"/>
    </source>
</evidence>
<keyword evidence="4" id="KW-0949">S-adenosyl-L-methionine</keyword>
<evidence type="ECO:0000259" key="10">
    <source>
        <dbReference type="PROSITE" id="PS51379"/>
    </source>
</evidence>
<protein>
    <recommendedName>
        <fullName evidence="14">YjjW family glycine radical enzyme activase</fullName>
    </recommendedName>
</protein>
<comment type="catalytic activity">
    <reaction evidence="9">
        <text>glycyl-[protein] + reduced [flavodoxin] + S-adenosyl-L-methionine = glycin-2-yl radical-[protein] + semiquinone [flavodoxin] + 5'-deoxyadenosine + L-methionine + H(+)</text>
        <dbReference type="Rhea" id="RHEA:61976"/>
        <dbReference type="Rhea" id="RHEA-COMP:10622"/>
        <dbReference type="Rhea" id="RHEA-COMP:14480"/>
        <dbReference type="Rhea" id="RHEA-COMP:15993"/>
        <dbReference type="Rhea" id="RHEA-COMP:15994"/>
        <dbReference type="ChEBI" id="CHEBI:15378"/>
        <dbReference type="ChEBI" id="CHEBI:17319"/>
        <dbReference type="ChEBI" id="CHEBI:29947"/>
        <dbReference type="ChEBI" id="CHEBI:32722"/>
        <dbReference type="ChEBI" id="CHEBI:57618"/>
        <dbReference type="ChEBI" id="CHEBI:57844"/>
        <dbReference type="ChEBI" id="CHEBI:59789"/>
        <dbReference type="ChEBI" id="CHEBI:140311"/>
    </reaction>
</comment>
<keyword evidence="5" id="KW-0479">Metal-binding</keyword>
<dbReference type="GO" id="GO:0016491">
    <property type="term" value="F:oxidoreductase activity"/>
    <property type="evidence" value="ECO:0007669"/>
    <property type="project" value="UniProtKB-KW"/>
</dbReference>
<dbReference type="Proteomes" id="UP000003763">
    <property type="component" value="Unassembled WGS sequence"/>
</dbReference>
<dbReference type="InterPro" id="IPR012839">
    <property type="entry name" value="Organic_radical_activase"/>
</dbReference>
<keyword evidence="8" id="KW-0411">Iron-sulfur</keyword>
<dbReference type="Gene3D" id="3.20.20.70">
    <property type="entry name" value="Aldolase class I"/>
    <property type="match status" value="1"/>
</dbReference>
<evidence type="ECO:0000256" key="1">
    <source>
        <dbReference type="ARBA" id="ARBA00001966"/>
    </source>
</evidence>
<dbReference type="PANTHER" id="PTHR30352">
    <property type="entry name" value="PYRUVATE FORMATE-LYASE-ACTIVATING ENZYME"/>
    <property type="match status" value="1"/>
</dbReference>
<dbReference type="InterPro" id="IPR058240">
    <property type="entry name" value="rSAM_sf"/>
</dbReference>
<evidence type="ECO:0000256" key="2">
    <source>
        <dbReference type="ARBA" id="ARBA00009777"/>
    </source>
</evidence>
<dbReference type="Pfam" id="PF04055">
    <property type="entry name" value="Radical_SAM"/>
    <property type="match status" value="1"/>
</dbReference>
<dbReference type="Gene3D" id="3.30.70.20">
    <property type="match status" value="1"/>
</dbReference>
<dbReference type="SUPFAM" id="SSF54862">
    <property type="entry name" value="4Fe-4S ferredoxins"/>
    <property type="match status" value="1"/>
</dbReference>
<dbReference type="PATRIC" id="fig|742733.3.peg.3047"/>
<name>G5HK21_9FIRM</name>
<comment type="cofactor">
    <cofactor evidence="1">
        <name>[4Fe-4S] cluster</name>
        <dbReference type="ChEBI" id="CHEBI:49883"/>
    </cofactor>
</comment>
<keyword evidence="6" id="KW-0560">Oxidoreductase</keyword>
<reference evidence="12 13" key="1">
    <citation type="submission" date="2011-08" db="EMBL/GenBank/DDBJ databases">
        <title>The Genome Sequence of Clostridium citroniae WAL-17108.</title>
        <authorList>
            <consortium name="The Broad Institute Genome Sequencing Platform"/>
            <person name="Earl A."/>
            <person name="Ward D."/>
            <person name="Feldgarden M."/>
            <person name="Gevers D."/>
            <person name="Finegold S.M."/>
            <person name="Summanen P.H."/>
            <person name="Molitoris D.R."/>
            <person name="Vaisanen M.L."/>
            <person name="Daigneault M."/>
            <person name="Allen-Vercoe E."/>
            <person name="Young S.K."/>
            <person name="Zeng Q."/>
            <person name="Gargeya S."/>
            <person name="Fitzgerald M."/>
            <person name="Haas B."/>
            <person name="Abouelleil A."/>
            <person name="Alvarado L."/>
            <person name="Arachchi H.M."/>
            <person name="Berlin A."/>
            <person name="Brown A."/>
            <person name="Chapman S.B."/>
            <person name="Chen Z."/>
            <person name="Dunbar C."/>
            <person name="Freedman E."/>
            <person name="Gearin G."/>
            <person name="Gellesch M."/>
            <person name="Goldberg J."/>
            <person name="Griggs A."/>
            <person name="Gujja S."/>
            <person name="Heiman D."/>
            <person name="Howarth C."/>
            <person name="Larson L."/>
            <person name="Lui A."/>
            <person name="MacDonald P.J.P."/>
            <person name="Montmayeur A."/>
            <person name="Murphy C."/>
            <person name="Neiman D."/>
            <person name="Pearson M."/>
            <person name="Priest M."/>
            <person name="Roberts A."/>
            <person name="Saif S."/>
            <person name="Shea T."/>
            <person name="Shenoy N."/>
            <person name="Sisk P."/>
            <person name="Stolte C."/>
            <person name="Sykes S."/>
            <person name="Wortman J."/>
            <person name="Nusbaum C."/>
            <person name="Birren B."/>
        </authorList>
    </citation>
    <scope>NUCLEOTIDE SEQUENCE [LARGE SCALE GENOMIC DNA]</scope>
    <source>
        <strain evidence="12 13">WAL-17108</strain>
    </source>
</reference>
<dbReference type="InterPro" id="IPR017900">
    <property type="entry name" value="4Fe4S_Fe_S_CS"/>
</dbReference>
<dbReference type="PROSITE" id="PS00198">
    <property type="entry name" value="4FE4S_FER_1"/>
    <property type="match status" value="1"/>
</dbReference>
<dbReference type="AlphaFoldDB" id="G5HK21"/>
<dbReference type="InterPro" id="IPR013785">
    <property type="entry name" value="Aldolase_TIM"/>
</dbReference>
<dbReference type="SFLD" id="SFLDF00392">
    <property type="entry name" value="YjjI_activase"/>
    <property type="match status" value="1"/>
</dbReference>
<dbReference type="EMBL" id="ADLJ01000024">
    <property type="protein sequence ID" value="EHE98121.1"/>
    <property type="molecule type" value="Genomic_DNA"/>
</dbReference>
<comment type="similarity">
    <text evidence="2">Belongs to the organic radical-activating enzymes family.</text>
</comment>
<dbReference type="SFLD" id="SFLDG01118">
    <property type="entry name" value="activating_enzymes__group_2"/>
    <property type="match status" value="1"/>
</dbReference>
<sequence length="301" mass="33124">MAVIFRAKEEVNMITGSAATNFIPSVSAPVNRIIPSSLVDGPGNRVAIFLQGCGFACKYCHNPETIHLCCHCGTCVGVCPTHALTAEEGTVRWDPALCCGCDQCIQACPHSSSPKTRYMTPNQVLEEIKKPLAFARGITTSGGECTLHSHFLAQLFAKVHELGKSAFIDTNGQVPLRDLPWLMEETDKAMLDIKSMDEKEHRMLTGSSMDLVLDNLDYLLEEDKLFEIRTVVIPGYLDNAHTVDAASRIIARVPSVRYKLIRFRNWGVRGELADQVSPSMDLMETLACIARSNGVEDIVII</sequence>
<dbReference type="SFLD" id="SFLDG01066">
    <property type="entry name" value="organic_radical-activating_enz"/>
    <property type="match status" value="1"/>
</dbReference>
<dbReference type="PANTHER" id="PTHR30352:SF13">
    <property type="entry name" value="GLYCYL-RADICAL ENZYME ACTIVATING ENZYME YJJW-RELATED"/>
    <property type="match status" value="1"/>
</dbReference>
<evidence type="ECO:0008006" key="14">
    <source>
        <dbReference type="Google" id="ProtNLM"/>
    </source>
</evidence>
<evidence type="ECO:0000313" key="12">
    <source>
        <dbReference type="EMBL" id="EHE98121.1"/>
    </source>
</evidence>
<gene>
    <name evidence="12" type="ORF">HMPREF9469_02933</name>
</gene>
<dbReference type="CDD" id="cd01335">
    <property type="entry name" value="Radical_SAM"/>
    <property type="match status" value="1"/>
</dbReference>
<dbReference type="PROSITE" id="PS51918">
    <property type="entry name" value="RADICAL_SAM"/>
    <property type="match status" value="1"/>
</dbReference>
<evidence type="ECO:0000256" key="3">
    <source>
        <dbReference type="ARBA" id="ARBA00022485"/>
    </source>
</evidence>
<dbReference type="HOGENOM" id="CLU_058969_3_0_9"/>
<keyword evidence="3" id="KW-0004">4Fe-4S</keyword>
<dbReference type="GO" id="GO:0051539">
    <property type="term" value="F:4 iron, 4 sulfur cluster binding"/>
    <property type="evidence" value="ECO:0007669"/>
    <property type="project" value="UniProtKB-KW"/>
</dbReference>
<dbReference type="SFLD" id="SFLDS00029">
    <property type="entry name" value="Radical_SAM"/>
    <property type="match status" value="1"/>
</dbReference>
<comment type="caution">
    <text evidence="12">The sequence shown here is derived from an EMBL/GenBank/DDBJ whole genome shotgun (WGS) entry which is preliminary data.</text>
</comment>
<dbReference type="NCBIfam" id="TIGR04041">
    <property type="entry name" value="activase_YjjW"/>
    <property type="match status" value="1"/>
</dbReference>
<dbReference type="eggNOG" id="COG1180">
    <property type="taxonomic scope" value="Bacteria"/>
</dbReference>
<evidence type="ECO:0000256" key="5">
    <source>
        <dbReference type="ARBA" id="ARBA00022723"/>
    </source>
</evidence>
<dbReference type="InterPro" id="IPR034457">
    <property type="entry name" value="Organic_radical-activating"/>
</dbReference>
<organism evidence="12 13">
    <name type="scientific">[Clostridium] citroniae WAL-17108</name>
    <dbReference type="NCBI Taxonomy" id="742733"/>
    <lineage>
        <taxon>Bacteria</taxon>
        <taxon>Bacillati</taxon>
        <taxon>Bacillota</taxon>
        <taxon>Clostridia</taxon>
        <taxon>Lachnospirales</taxon>
        <taxon>Lachnospiraceae</taxon>
        <taxon>Enterocloster</taxon>
    </lineage>
</organism>
<dbReference type="InterPro" id="IPR023912">
    <property type="entry name" value="YjjW_bact"/>
</dbReference>
<evidence type="ECO:0000256" key="9">
    <source>
        <dbReference type="ARBA" id="ARBA00047365"/>
    </source>
</evidence>
<dbReference type="InterPro" id="IPR040074">
    <property type="entry name" value="BssD/PflA/YjjW"/>
</dbReference>
<feature type="domain" description="Radical SAM core" evidence="11">
    <location>
        <begin position="39"/>
        <end position="296"/>
    </location>
</feature>
<dbReference type="InterPro" id="IPR017896">
    <property type="entry name" value="4Fe4S_Fe-S-bd"/>
</dbReference>
<feature type="domain" description="4Fe-4S ferredoxin-type" evidence="10">
    <location>
        <begin position="57"/>
        <end position="88"/>
    </location>
</feature>
<proteinExistence type="inferred from homology"/>
<dbReference type="InterPro" id="IPR001989">
    <property type="entry name" value="Radical_activat_CS"/>
</dbReference>
<evidence type="ECO:0000256" key="8">
    <source>
        <dbReference type="ARBA" id="ARBA00023014"/>
    </source>
</evidence>
<evidence type="ECO:0000256" key="4">
    <source>
        <dbReference type="ARBA" id="ARBA00022691"/>
    </source>
</evidence>
<dbReference type="GO" id="GO:0046872">
    <property type="term" value="F:metal ion binding"/>
    <property type="evidence" value="ECO:0007669"/>
    <property type="project" value="UniProtKB-KW"/>
</dbReference>
<dbReference type="PIRSF" id="PIRSF000371">
    <property type="entry name" value="PFL_act_enz"/>
    <property type="match status" value="1"/>
</dbReference>
<feature type="domain" description="4Fe-4S ferredoxin-type" evidence="10">
    <location>
        <begin position="89"/>
        <end position="118"/>
    </location>
</feature>
<keyword evidence="7" id="KW-0408">Iron</keyword>
<evidence type="ECO:0000313" key="13">
    <source>
        <dbReference type="Proteomes" id="UP000003763"/>
    </source>
</evidence>
<dbReference type="SUPFAM" id="SSF102114">
    <property type="entry name" value="Radical SAM enzymes"/>
    <property type="match status" value="1"/>
</dbReference>